<sequence length="219" mass="23556">MPNTTIIKKYLVLFAGLFLMGLGISLITKSCLGTSPISSVPYVLCLVFPVTFGAFAFFLGVLFLLLEIMILGSNFPKIQLLQIFVGLLLGIFIDLGMQILVFVQPSLYTSRILILLSGCVVLALGVYLEVSSKTFIYPGDAIVKIIADKTGRKFGNIKIAFDTSLCCTAGIISYSVFGSLKGLGEGTIISALLVGYIITIISTVFVYFNGGKCTGLFRV</sequence>
<feature type="transmembrane region" description="Helical" evidence="1">
    <location>
        <begin position="40"/>
        <end position="66"/>
    </location>
</feature>
<dbReference type="EMBL" id="CP113361">
    <property type="protein sequence ID" value="WAI01140.1"/>
    <property type="molecule type" value="Genomic_DNA"/>
</dbReference>
<accession>A0A9X9S442</accession>
<keyword evidence="3" id="KW-1185">Reference proteome</keyword>
<dbReference type="PANTHER" id="PTHR40078:SF1">
    <property type="entry name" value="INTEGRAL MEMBRANE PROTEIN"/>
    <property type="match status" value="1"/>
</dbReference>
<keyword evidence="1" id="KW-0472">Membrane</keyword>
<keyword evidence="1" id="KW-0812">Transmembrane</keyword>
<name>A0A9X9S442_METOG</name>
<reference evidence="2" key="1">
    <citation type="submission" date="2022-11" db="EMBL/GenBank/DDBJ databases">
        <title>Complete genome sequence of Methanogenium organophilum DSM 3596.</title>
        <authorList>
            <person name="Chen S.-C."/>
            <person name="Lai S.-J."/>
            <person name="You Y.-T."/>
        </authorList>
    </citation>
    <scope>NUCLEOTIDE SEQUENCE</scope>
    <source>
        <strain evidence="2">DSM 3596</strain>
    </source>
</reference>
<feature type="transmembrane region" description="Helical" evidence="1">
    <location>
        <begin position="108"/>
        <end position="128"/>
    </location>
</feature>
<evidence type="ECO:0000313" key="2">
    <source>
        <dbReference type="EMBL" id="WAI01140.1"/>
    </source>
</evidence>
<dbReference type="RefSeq" id="WP_268186357.1">
    <property type="nucleotide sequence ID" value="NZ_CP113361.1"/>
</dbReference>
<feature type="transmembrane region" description="Helical" evidence="1">
    <location>
        <begin position="189"/>
        <end position="208"/>
    </location>
</feature>
<gene>
    <name evidence="2" type="ORF">OU421_12085</name>
</gene>
<dbReference type="Proteomes" id="UP001163096">
    <property type="component" value="Chromosome"/>
</dbReference>
<organism evidence="2 3">
    <name type="scientific">Methanogenium organophilum</name>
    <dbReference type="NCBI Taxonomy" id="2199"/>
    <lineage>
        <taxon>Archaea</taxon>
        <taxon>Methanobacteriati</taxon>
        <taxon>Methanobacteriota</taxon>
        <taxon>Stenosarchaea group</taxon>
        <taxon>Methanomicrobia</taxon>
        <taxon>Methanomicrobiales</taxon>
        <taxon>Methanomicrobiaceae</taxon>
        <taxon>Methanogenium</taxon>
    </lineage>
</organism>
<dbReference type="GeneID" id="76835853"/>
<evidence type="ECO:0000313" key="3">
    <source>
        <dbReference type="Proteomes" id="UP001163096"/>
    </source>
</evidence>
<dbReference type="PANTHER" id="PTHR40078">
    <property type="entry name" value="INTEGRAL MEMBRANE PROTEIN-RELATED"/>
    <property type="match status" value="1"/>
</dbReference>
<dbReference type="AlphaFoldDB" id="A0A9X9S442"/>
<protein>
    <submittedName>
        <fullName evidence="2">DUF6198 family protein</fullName>
    </submittedName>
</protein>
<dbReference type="Pfam" id="PF19700">
    <property type="entry name" value="DUF6198"/>
    <property type="match status" value="1"/>
</dbReference>
<keyword evidence="1" id="KW-1133">Transmembrane helix</keyword>
<feature type="transmembrane region" description="Helical" evidence="1">
    <location>
        <begin position="10"/>
        <end position="28"/>
    </location>
</feature>
<proteinExistence type="predicted"/>
<feature type="transmembrane region" description="Helical" evidence="1">
    <location>
        <begin position="78"/>
        <end position="102"/>
    </location>
</feature>
<dbReference type="KEGG" id="mou:OU421_12085"/>
<evidence type="ECO:0000256" key="1">
    <source>
        <dbReference type="SAM" id="Phobius"/>
    </source>
</evidence>
<dbReference type="InterPro" id="IPR038750">
    <property type="entry name" value="YczE/YyaS-like"/>
</dbReference>